<feature type="domain" description="Fringe-like glycosyltransferase" evidence="12">
    <location>
        <begin position="46"/>
        <end position="203"/>
    </location>
</feature>
<keyword evidence="7" id="KW-0812">Transmembrane</keyword>
<reference evidence="13 14" key="1">
    <citation type="submission" date="2024-01" db="EMBL/GenBank/DDBJ databases">
        <title>The genome of the rayed Mediterranean limpet Patella caerulea (Linnaeus, 1758).</title>
        <authorList>
            <person name="Anh-Thu Weber A."/>
            <person name="Halstead-Nussloch G."/>
        </authorList>
    </citation>
    <scope>NUCLEOTIDE SEQUENCE [LARGE SCALE GENOMIC DNA]</scope>
    <source>
        <strain evidence="13">AATW-2023a</strain>
        <tissue evidence="13">Whole specimen</tissue>
    </source>
</reference>
<organism evidence="13 14">
    <name type="scientific">Patella caerulea</name>
    <name type="common">Rayed Mediterranean limpet</name>
    <dbReference type="NCBI Taxonomy" id="87958"/>
    <lineage>
        <taxon>Eukaryota</taxon>
        <taxon>Metazoa</taxon>
        <taxon>Spiralia</taxon>
        <taxon>Lophotrochozoa</taxon>
        <taxon>Mollusca</taxon>
        <taxon>Gastropoda</taxon>
        <taxon>Patellogastropoda</taxon>
        <taxon>Patelloidea</taxon>
        <taxon>Patellidae</taxon>
        <taxon>Patella</taxon>
    </lineage>
</organism>
<sequence>MYVDQRYKFTNVFYVSGKLIFLRYPERRDINDIKVACFILATPNAKAKMEGVNETWVQDCDKYFFVMTSKNSSHDVLNVSIPEGRTYLTDKVVYAFQYLHDHYLNEYDWFVKADDDTYMIVENLKFLVSHYKGQEPAYIGSHLKMFAPNGYMAGGCGYALNREALKKLIKGYQKPGLCRLTGGAEDLETGRCLAKMGVPIISSVDKYDKETFQAGELDEYRKGNLPGWIQQYVRNRKQMGQISQYTISYHQLSPDFMRRLHFVIHNMKVFQPEIDTKNYFSMNQVPPIKDIRRERPFLSYFFETRQSYVDIEAWRQKNNTVLTHDSPKRT</sequence>
<gene>
    <name evidence="13" type="ORF">SNE40_016101</name>
</gene>
<protein>
    <recommendedName>
        <fullName evidence="4">N-acetylgalactosaminide beta-1,3-galactosyltransferase</fullName>
        <ecNumber evidence="4">2.4.1.122</ecNumber>
    </recommendedName>
</protein>
<comment type="similarity">
    <text evidence="3">Belongs to the glycosyltransferase 31 family. Beta3-Gal-T subfamily.</text>
</comment>
<dbReference type="EMBL" id="JAZGQO010000011">
    <property type="protein sequence ID" value="KAK6172457.1"/>
    <property type="molecule type" value="Genomic_DNA"/>
</dbReference>
<keyword evidence="11" id="KW-0472">Membrane</keyword>
<evidence type="ECO:0000256" key="7">
    <source>
        <dbReference type="ARBA" id="ARBA00022692"/>
    </source>
</evidence>
<evidence type="ECO:0000256" key="11">
    <source>
        <dbReference type="ARBA" id="ARBA00023136"/>
    </source>
</evidence>
<dbReference type="SUPFAM" id="SSF53448">
    <property type="entry name" value="Nucleotide-diphospho-sugar transferases"/>
    <property type="match status" value="1"/>
</dbReference>
<evidence type="ECO:0000256" key="2">
    <source>
        <dbReference type="ARBA" id="ARBA00004922"/>
    </source>
</evidence>
<dbReference type="Pfam" id="PF02434">
    <property type="entry name" value="Fringe"/>
    <property type="match status" value="1"/>
</dbReference>
<evidence type="ECO:0000256" key="6">
    <source>
        <dbReference type="ARBA" id="ARBA00022679"/>
    </source>
</evidence>
<evidence type="ECO:0000256" key="8">
    <source>
        <dbReference type="ARBA" id="ARBA00022741"/>
    </source>
</evidence>
<dbReference type="GO" id="GO:0016020">
    <property type="term" value="C:membrane"/>
    <property type="evidence" value="ECO:0007669"/>
    <property type="project" value="UniProtKB-SubCell"/>
</dbReference>
<dbReference type="PANTHER" id="PTHR23033">
    <property type="entry name" value="BETA1,3-GALACTOSYLTRANSFERASE"/>
    <property type="match status" value="1"/>
</dbReference>
<comment type="pathway">
    <text evidence="2">Protein modification; protein glycosylation.</text>
</comment>
<keyword evidence="14" id="KW-1185">Reference proteome</keyword>
<dbReference type="Proteomes" id="UP001347796">
    <property type="component" value="Unassembled WGS sequence"/>
</dbReference>
<evidence type="ECO:0000256" key="10">
    <source>
        <dbReference type="ARBA" id="ARBA00022989"/>
    </source>
</evidence>
<keyword evidence="9" id="KW-0735">Signal-anchor</keyword>
<evidence type="ECO:0000256" key="5">
    <source>
        <dbReference type="ARBA" id="ARBA00022676"/>
    </source>
</evidence>
<evidence type="ECO:0000313" key="14">
    <source>
        <dbReference type="Proteomes" id="UP001347796"/>
    </source>
</evidence>
<dbReference type="AlphaFoldDB" id="A0AAN8J852"/>
<keyword evidence="8" id="KW-0547">Nucleotide-binding</keyword>
<name>A0AAN8J852_PATCE</name>
<dbReference type="GO" id="GO:0016263">
    <property type="term" value="F:glycoprotein-N-acetylgalactosamine 3-beta-galactosyltransferase activity"/>
    <property type="evidence" value="ECO:0007669"/>
    <property type="project" value="UniProtKB-EC"/>
</dbReference>
<dbReference type="Gene3D" id="3.90.550.50">
    <property type="match status" value="1"/>
</dbReference>
<keyword evidence="6" id="KW-0808">Transferase</keyword>
<evidence type="ECO:0000256" key="4">
    <source>
        <dbReference type="ARBA" id="ARBA00012557"/>
    </source>
</evidence>
<evidence type="ECO:0000256" key="1">
    <source>
        <dbReference type="ARBA" id="ARBA00004606"/>
    </source>
</evidence>
<evidence type="ECO:0000313" key="13">
    <source>
        <dbReference type="EMBL" id="KAK6172457.1"/>
    </source>
</evidence>
<evidence type="ECO:0000256" key="3">
    <source>
        <dbReference type="ARBA" id="ARBA00006462"/>
    </source>
</evidence>
<dbReference type="PANTHER" id="PTHR23033:SF14">
    <property type="entry name" value="GLYCOPROTEIN-N-ACETYLGALACTOSAMINE 3-BETA-GALACTOSYLTRANSFERASE 1-RELATED"/>
    <property type="match status" value="1"/>
</dbReference>
<keyword evidence="5" id="KW-0328">Glycosyltransferase</keyword>
<comment type="subcellular location">
    <subcellularLocation>
        <location evidence="1">Membrane</location>
        <topology evidence="1">Single-pass type II membrane protein</topology>
    </subcellularLocation>
</comment>
<dbReference type="InterPro" id="IPR029044">
    <property type="entry name" value="Nucleotide-diphossugar_trans"/>
</dbReference>
<dbReference type="GO" id="GO:0000166">
    <property type="term" value="F:nucleotide binding"/>
    <property type="evidence" value="ECO:0007669"/>
    <property type="project" value="UniProtKB-KW"/>
</dbReference>
<dbReference type="InterPro" id="IPR003378">
    <property type="entry name" value="Fringe-like_glycosylTrfase"/>
</dbReference>
<keyword evidence="10" id="KW-1133">Transmembrane helix</keyword>
<evidence type="ECO:0000256" key="9">
    <source>
        <dbReference type="ARBA" id="ARBA00022968"/>
    </source>
</evidence>
<accession>A0AAN8J852</accession>
<dbReference type="EC" id="2.4.1.122" evidence="4"/>
<evidence type="ECO:0000259" key="12">
    <source>
        <dbReference type="Pfam" id="PF02434"/>
    </source>
</evidence>
<proteinExistence type="inferred from homology"/>
<comment type="caution">
    <text evidence="13">The sequence shown here is derived from an EMBL/GenBank/DDBJ whole genome shotgun (WGS) entry which is preliminary data.</text>
</comment>
<dbReference type="InterPro" id="IPR026050">
    <property type="entry name" value="C1GALT1/C1GALT1_chp1"/>
</dbReference>